<dbReference type="Proteomes" id="UP000693970">
    <property type="component" value="Unassembled WGS sequence"/>
</dbReference>
<keyword evidence="3" id="KW-1185">Reference proteome</keyword>
<comment type="caution">
    <text evidence="2">The sequence shown here is derived from an EMBL/GenBank/DDBJ whole genome shotgun (WGS) entry which is preliminary data.</text>
</comment>
<gene>
    <name evidence="2" type="ORF">IV203_024300</name>
</gene>
<dbReference type="AlphaFoldDB" id="A0A9K3KBL3"/>
<reference evidence="2" key="2">
    <citation type="submission" date="2021-04" db="EMBL/GenBank/DDBJ databases">
        <authorList>
            <person name="Podell S."/>
        </authorList>
    </citation>
    <scope>NUCLEOTIDE SEQUENCE</scope>
    <source>
        <strain evidence="2">Hildebrandi</strain>
    </source>
</reference>
<evidence type="ECO:0000313" key="2">
    <source>
        <dbReference type="EMBL" id="KAG7340757.1"/>
    </source>
</evidence>
<evidence type="ECO:0000256" key="1">
    <source>
        <dbReference type="SAM" id="MobiDB-lite"/>
    </source>
</evidence>
<name>A0A9K3KBL3_9STRA</name>
<protein>
    <submittedName>
        <fullName evidence="2">Uncharacterized protein</fullName>
    </submittedName>
</protein>
<reference evidence="2" key="1">
    <citation type="journal article" date="2021" name="Sci. Rep.">
        <title>Diploid genomic architecture of Nitzschia inconspicua, an elite biomass production diatom.</title>
        <authorList>
            <person name="Oliver A."/>
            <person name="Podell S."/>
            <person name="Pinowska A."/>
            <person name="Traller J.C."/>
            <person name="Smith S.R."/>
            <person name="McClure R."/>
            <person name="Beliaev A."/>
            <person name="Bohutskyi P."/>
            <person name="Hill E.A."/>
            <person name="Rabines A."/>
            <person name="Zheng H."/>
            <person name="Allen L.Z."/>
            <person name="Kuo A."/>
            <person name="Grigoriev I.V."/>
            <person name="Allen A.E."/>
            <person name="Hazlebeck D."/>
            <person name="Allen E.E."/>
        </authorList>
    </citation>
    <scope>NUCLEOTIDE SEQUENCE</scope>
    <source>
        <strain evidence="2">Hildebrandi</strain>
    </source>
</reference>
<sequence length="132" mass="14815">MGKRKDPKCPPSSGNYPPVAASMDNYMHKPKSQKKTQRSPEIKDTNAKCCKPRRRVRKKGRKAAATLQGNEPSQGQDRRGPTLTAANPCNCRRNKRQPNGPWMLQDMSAHFASLFPWSGGRMHPRIRVDGCS</sequence>
<accession>A0A9K3KBL3</accession>
<feature type="compositionally biased region" description="Basic residues" evidence="1">
    <location>
        <begin position="50"/>
        <end position="62"/>
    </location>
</feature>
<feature type="compositionally biased region" description="Basic residues" evidence="1">
    <location>
        <begin position="28"/>
        <end position="37"/>
    </location>
</feature>
<proteinExistence type="predicted"/>
<feature type="region of interest" description="Disordered" evidence="1">
    <location>
        <begin position="1"/>
        <end position="102"/>
    </location>
</feature>
<evidence type="ECO:0000313" key="3">
    <source>
        <dbReference type="Proteomes" id="UP000693970"/>
    </source>
</evidence>
<organism evidence="2 3">
    <name type="scientific">Nitzschia inconspicua</name>
    <dbReference type="NCBI Taxonomy" id="303405"/>
    <lineage>
        <taxon>Eukaryota</taxon>
        <taxon>Sar</taxon>
        <taxon>Stramenopiles</taxon>
        <taxon>Ochrophyta</taxon>
        <taxon>Bacillariophyta</taxon>
        <taxon>Bacillariophyceae</taxon>
        <taxon>Bacillariophycidae</taxon>
        <taxon>Bacillariales</taxon>
        <taxon>Bacillariaceae</taxon>
        <taxon>Nitzschia</taxon>
    </lineage>
</organism>
<dbReference type="EMBL" id="JAGRRH010000027">
    <property type="protein sequence ID" value="KAG7340757.1"/>
    <property type="molecule type" value="Genomic_DNA"/>
</dbReference>